<evidence type="ECO:0000313" key="3">
    <source>
        <dbReference type="EMBL" id="KAF9067301.1"/>
    </source>
</evidence>
<accession>A0A9P5PQ07</accession>
<feature type="domain" description="Sld7 C-terminal" evidence="2">
    <location>
        <begin position="297"/>
        <end position="352"/>
    </location>
</feature>
<gene>
    <name evidence="3" type="ORF">BDP27DRAFT_1423007</name>
</gene>
<feature type="region of interest" description="Disordered" evidence="1">
    <location>
        <begin position="151"/>
        <end position="171"/>
    </location>
</feature>
<dbReference type="EMBL" id="JADNRY010000075">
    <property type="protein sequence ID" value="KAF9067301.1"/>
    <property type="molecule type" value="Genomic_DNA"/>
</dbReference>
<comment type="caution">
    <text evidence="3">The sequence shown here is derived from an EMBL/GenBank/DDBJ whole genome shotgun (WGS) entry which is preliminary data.</text>
</comment>
<evidence type="ECO:0000313" key="4">
    <source>
        <dbReference type="Proteomes" id="UP000772434"/>
    </source>
</evidence>
<dbReference type="AlphaFoldDB" id="A0A9P5PQ07"/>
<feature type="compositionally biased region" description="Basic and acidic residues" evidence="1">
    <location>
        <begin position="260"/>
        <end position="273"/>
    </location>
</feature>
<reference evidence="3" key="1">
    <citation type="submission" date="2020-11" db="EMBL/GenBank/DDBJ databases">
        <authorList>
            <consortium name="DOE Joint Genome Institute"/>
            <person name="Ahrendt S."/>
            <person name="Riley R."/>
            <person name="Andreopoulos W."/>
            <person name="Labutti K."/>
            <person name="Pangilinan J."/>
            <person name="Ruiz-Duenas F.J."/>
            <person name="Barrasa J.M."/>
            <person name="Sanchez-Garcia M."/>
            <person name="Camarero S."/>
            <person name="Miyauchi S."/>
            <person name="Serrano A."/>
            <person name="Linde D."/>
            <person name="Babiker R."/>
            <person name="Drula E."/>
            <person name="Ayuso-Fernandez I."/>
            <person name="Pacheco R."/>
            <person name="Padilla G."/>
            <person name="Ferreira P."/>
            <person name="Barriuso J."/>
            <person name="Kellner H."/>
            <person name="Castanera R."/>
            <person name="Alfaro M."/>
            <person name="Ramirez L."/>
            <person name="Pisabarro A.G."/>
            <person name="Kuo A."/>
            <person name="Tritt A."/>
            <person name="Lipzen A."/>
            <person name="He G."/>
            <person name="Yan M."/>
            <person name="Ng V."/>
            <person name="Cullen D."/>
            <person name="Martin F."/>
            <person name="Rosso M.-N."/>
            <person name="Henrissat B."/>
            <person name="Hibbett D."/>
            <person name="Martinez A.T."/>
            <person name="Grigoriev I.V."/>
        </authorList>
    </citation>
    <scope>NUCLEOTIDE SEQUENCE</scope>
    <source>
        <strain evidence="3">AH 40177</strain>
    </source>
</reference>
<keyword evidence="4" id="KW-1185">Reference proteome</keyword>
<sequence length="378" mass="41916">MSSPSRPSSHRLLYRGALSLPDSDLCLDGFTFTAQIDAGYNLLENPLALALESMRGRPTLRLMGTTTLKDVHMDNSGDIMLDIHPEAILSRIYMENMFCLPSTSKDTPGIRIALGDSETTQIIIFPKSVPNENDLGQPRHILSVARVTPMPVTKPRLPRPDDPTPRKPPLLQFNTASDLRRVASFNASSDLARKRQKLSNESTIANLGSDVRLVPKATPEFKVPSLPDKNARSKVKDKGKGKADVADDLELESQASGGKRKVENKGKRKRESEEVTTVEQTAQEKENRTHIKQVTVHYLAKSLVTKTHPEFKPIYQMAIQSVGFAVRNDIKVRPIDQQLIERLVQIHVGMYTGQILDNNEAVVASSSSLTPAQSKLWP</sequence>
<dbReference type="InterPro" id="IPR041260">
    <property type="entry name" value="Sld7_C"/>
</dbReference>
<protein>
    <recommendedName>
        <fullName evidence="2">Sld7 C-terminal domain-containing protein</fullName>
    </recommendedName>
</protein>
<feature type="region of interest" description="Disordered" evidence="1">
    <location>
        <begin position="221"/>
        <end position="286"/>
    </location>
</feature>
<dbReference type="Proteomes" id="UP000772434">
    <property type="component" value="Unassembled WGS sequence"/>
</dbReference>
<dbReference type="OrthoDB" id="5599874at2759"/>
<name>A0A9P5PQ07_9AGAR</name>
<evidence type="ECO:0000256" key="1">
    <source>
        <dbReference type="SAM" id="MobiDB-lite"/>
    </source>
</evidence>
<feature type="compositionally biased region" description="Basic and acidic residues" evidence="1">
    <location>
        <begin position="229"/>
        <end position="245"/>
    </location>
</feature>
<dbReference type="Pfam" id="PF18596">
    <property type="entry name" value="Sld7_C"/>
    <property type="match status" value="1"/>
</dbReference>
<proteinExistence type="predicted"/>
<organism evidence="3 4">
    <name type="scientific">Rhodocollybia butyracea</name>
    <dbReference type="NCBI Taxonomy" id="206335"/>
    <lineage>
        <taxon>Eukaryota</taxon>
        <taxon>Fungi</taxon>
        <taxon>Dikarya</taxon>
        <taxon>Basidiomycota</taxon>
        <taxon>Agaricomycotina</taxon>
        <taxon>Agaricomycetes</taxon>
        <taxon>Agaricomycetidae</taxon>
        <taxon>Agaricales</taxon>
        <taxon>Marasmiineae</taxon>
        <taxon>Omphalotaceae</taxon>
        <taxon>Rhodocollybia</taxon>
    </lineage>
</organism>
<evidence type="ECO:0000259" key="2">
    <source>
        <dbReference type="Pfam" id="PF18596"/>
    </source>
</evidence>